<evidence type="ECO:0000256" key="2">
    <source>
        <dbReference type="PROSITE-ProRule" id="PRU00708"/>
    </source>
</evidence>
<protein>
    <recommendedName>
        <fullName evidence="5">Pentatricopeptide repeat-containing protein</fullName>
    </recommendedName>
</protein>
<evidence type="ECO:0000256" key="1">
    <source>
        <dbReference type="ARBA" id="ARBA00022737"/>
    </source>
</evidence>
<keyword evidence="4" id="KW-1185">Reference proteome</keyword>
<dbReference type="EMBL" id="DF973232">
    <property type="protein sequence ID" value="GAU21550.1"/>
    <property type="molecule type" value="Genomic_DNA"/>
</dbReference>
<dbReference type="PANTHER" id="PTHR47926">
    <property type="entry name" value="PENTATRICOPEPTIDE REPEAT-CONTAINING PROTEIN"/>
    <property type="match status" value="1"/>
</dbReference>
<dbReference type="InterPro" id="IPR011990">
    <property type="entry name" value="TPR-like_helical_dom_sf"/>
</dbReference>
<reference evidence="4" key="1">
    <citation type="journal article" date="2017" name="Front. Plant Sci.">
        <title>Climate Clever Clovers: New Paradigm to Reduce the Environmental Footprint of Ruminants by Breeding Low Methanogenic Forages Utilizing Haplotype Variation.</title>
        <authorList>
            <person name="Kaur P."/>
            <person name="Appels R."/>
            <person name="Bayer P.E."/>
            <person name="Keeble-Gagnere G."/>
            <person name="Wang J."/>
            <person name="Hirakawa H."/>
            <person name="Shirasawa K."/>
            <person name="Vercoe P."/>
            <person name="Stefanova K."/>
            <person name="Durmic Z."/>
            <person name="Nichols P."/>
            <person name="Revell C."/>
            <person name="Isobe S.N."/>
            <person name="Edwards D."/>
            <person name="Erskine W."/>
        </authorList>
    </citation>
    <scope>NUCLEOTIDE SEQUENCE [LARGE SCALE GENOMIC DNA]</scope>
    <source>
        <strain evidence="4">cv. Daliak</strain>
    </source>
</reference>
<organism evidence="3 4">
    <name type="scientific">Trifolium subterraneum</name>
    <name type="common">Subterranean clover</name>
    <dbReference type="NCBI Taxonomy" id="3900"/>
    <lineage>
        <taxon>Eukaryota</taxon>
        <taxon>Viridiplantae</taxon>
        <taxon>Streptophyta</taxon>
        <taxon>Embryophyta</taxon>
        <taxon>Tracheophyta</taxon>
        <taxon>Spermatophyta</taxon>
        <taxon>Magnoliopsida</taxon>
        <taxon>eudicotyledons</taxon>
        <taxon>Gunneridae</taxon>
        <taxon>Pentapetalae</taxon>
        <taxon>rosids</taxon>
        <taxon>fabids</taxon>
        <taxon>Fabales</taxon>
        <taxon>Fabaceae</taxon>
        <taxon>Papilionoideae</taxon>
        <taxon>50 kb inversion clade</taxon>
        <taxon>NPAAA clade</taxon>
        <taxon>Hologalegina</taxon>
        <taxon>IRL clade</taxon>
        <taxon>Trifolieae</taxon>
        <taxon>Trifolium</taxon>
    </lineage>
</organism>
<dbReference type="GO" id="GO:0009451">
    <property type="term" value="P:RNA modification"/>
    <property type="evidence" value="ECO:0007669"/>
    <property type="project" value="InterPro"/>
</dbReference>
<feature type="repeat" description="PPR" evidence="2">
    <location>
        <begin position="71"/>
        <end position="105"/>
    </location>
</feature>
<evidence type="ECO:0008006" key="5">
    <source>
        <dbReference type="Google" id="ProtNLM"/>
    </source>
</evidence>
<dbReference type="InterPro" id="IPR002885">
    <property type="entry name" value="PPR_rpt"/>
</dbReference>
<evidence type="ECO:0000313" key="4">
    <source>
        <dbReference type="Proteomes" id="UP000242715"/>
    </source>
</evidence>
<dbReference type="Gene3D" id="1.25.40.10">
    <property type="entry name" value="Tetratricopeptide repeat domain"/>
    <property type="match status" value="2"/>
</dbReference>
<dbReference type="InterPro" id="IPR046960">
    <property type="entry name" value="PPR_At4g14850-like_plant"/>
</dbReference>
<gene>
    <name evidence="3" type="ORF">TSUD_35130</name>
</gene>
<dbReference type="NCBIfam" id="TIGR00756">
    <property type="entry name" value="PPR"/>
    <property type="match status" value="3"/>
</dbReference>
<dbReference type="FunFam" id="1.25.40.10:FF:000353">
    <property type="entry name" value="Pentatricopeptide repeat-containing protein At4g39530"/>
    <property type="match status" value="1"/>
</dbReference>
<dbReference type="Pfam" id="PF13041">
    <property type="entry name" value="PPR_2"/>
    <property type="match status" value="1"/>
</dbReference>
<dbReference type="OrthoDB" id="609013at2759"/>
<dbReference type="PANTHER" id="PTHR47926:SF347">
    <property type="entry name" value="PENTATRICOPEPTIDE REPEAT-CONTAINING PROTEIN"/>
    <property type="match status" value="1"/>
</dbReference>
<dbReference type="GO" id="GO:0003723">
    <property type="term" value="F:RNA binding"/>
    <property type="evidence" value="ECO:0007669"/>
    <property type="project" value="InterPro"/>
</dbReference>
<dbReference type="Proteomes" id="UP000242715">
    <property type="component" value="Unassembled WGS sequence"/>
</dbReference>
<name>A0A2Z6MEG2_TRISU</name>
<accession>A0A2Z6MEG2</accession>
<dbReference type="PROSITE" id="PS51375">
    <property type="entry name" value="PPR"/>
    <property type="match status" value="1"/>
</dbReference>
<proteinExistence type="predicted"/>
<sequence length="242" mass="26773">MACSRKLLQSSTHFRPIPLSVRNSLRRSIHLNAPFSPKDLTGLTTDLLKSYFDKGLIEEAHSLFDEMHHRDVIAWTAMVTGYVSCNQYTRAWNMFSNMLKDGVNPNAFTVSSVLKACKGLKALSRGELVHGLAIKIGTQGSSIYVDNALVGMYATCCDSMDNARLVFEDIVSKNAVSWTTLITGYTHRRDSFGGLRVFRQMFMEEGELSPFSFSIAVSACAAIGSSNLGVVAHLRQNKYSVK</sequence>
<keyword evidence="1" id="KW-0677">Repeat</keyword>
<evidence type="ECO:0000313" key="3">
    <source>
        <dbReference type="EMBL" id="GAU21550.1"/>
    </source>
</evidence>
<dbReference type="AlphaFoldDB" id="A0A2Z6MEG2"/>
<dbReference type="Pfam" id="PF01535">
    <property type="entry name" value="PPR"/>
    <property type="match status" value="1"/>
</dbReference>